<dbReference type="Proteomes" id="UP000285301">
    <property type="component" value="Unassembled WGS sequence"/>
</dbReference>
<keyword evidence="6 8" id="KW-0482">Metalloprotease</keyword>
<evidence type="ECO:0000313" key="12">
    <source>
        <dbReference type="Proteomes" id="UP000285301"/>
    </source>
</evidence>
<dbReference type="InterPro" id="IPR024079">
    <property type="entry name" value="MetalloPept_cat_dom_sf"/>
</dbReference>
<feature type="binding site" evidence="8">
    <location>
        <position position="108"/>
    </location>
    <ligand>
        <name>Zn(2+)</name>
        <dbReference type="ChEBI" id="CHEBI:29105"/>
        <note>catalytic</note>
    </ligand>
</feature>
<dbReference type="Gene3D" id="3.40.390.10">
    <property type="entry name" value="Collagenase (Catalytic Domain)"/>
    <property type="match status" value="1"/>
</dbReference>
<evidence type="ECO:0000256" key="7">
    <source>
        <dbReference type="ARBA" id="ARBA00025529"/>
    </source>
</evidence>
<dbReference type="PROSITE" id="PS51864">
    <property type="entry name" value="ASTACIN"/>
    <property type="match status" value="1"/>
</dbReference>
<feature type="binding site" evidence="8">
    <location>
        <position position="104"/>
    </location>
    <ligand>
        <name>Zn(2+)</name>
        <dbReference type="ChEBI" id="CHEBI:29105"/>
        <note>catalytic</note>
    </ligand>
</feature>
<proteinExistence type="predicted"/>
<evidence type="ECO:0000256" key="9">
    <source>
        <dbReference type="RuleBase" id="RU361183"/>
    </source>
</evidence>
<comment type="caution">
    <text evidence="11">The sequence shown here is derived from an EMBL/GenBank/DDBJ whole genome shotgun (WGS) entry which is preliminary data.</text>
</comment>
<dbReference type="PANTHER" id="PTHR10127">
    <property type="entry name" value="DISCOIDIN, CUB, EGF, LAMININ , AND ZINC METALLOPROTEASE DOMAIN CONTAINING"/>
    <property type="match status" value="1"/>
</dbReference>
<dbReference type="OrthoDB" id="7544260at2759"/>
<evidence type="ECO:0000256" key="2">
    <source>
        <dbReference type="ARBA" id="ARBA00022670"/>
    </source>
</evidence>
<feature type="binding site" evidence="8">
    <location>
        <position position="114"/>
    </location>
    <ligand>
        <name>Zn(2+)</name>
        <dbReference type="ChEBI" id="CHEBI:29105"/>
        <note>catalytic</note>
    </ligand>
</feature>
<reference evidence="11 12" key="1">
    <citation type="journal article" date="2018" name="Gigascience">
        <title>Genomes of trombidid mites reveal novel predicted allergens and laterally-transferred genes associated with secondary metabolism.</title>
        <authorList>
            <person name="Dong X."/>
            <person name="Chaisiri K."/>
            <person name="Xia D."/>
            <person name="Armstrong S.D."/>
            <person name="Fang Y."/>
            <person name="Donnelly M.J."/>
            <person name="Kadowaki T."/>
            <person name="McGarry J.W."/>
            <person name="Darby A.C."/>
            <person name="Makepeace B.L."/>
        </authorList>
    </citation>
    <scope>NUCLEOTIDE SEQUENCE [LARGE SCALE GENOMIC DNA]</scope>
    <source>
        <strain evidence="11">UoL-WK</strain>
    </source>
</reference>
<dbReference type="GO" id="GO:0008270">
    <property type="term" value="F:zinc ion binding"/>
    <property type="evidence" value="ECO:0007669"/>
    <property type="project" value="UniProtKB-UniRule"/>
</dbReference>
<keyword evidence="4 8" id="KW-0378">Hydrolase</keyword>
<accession>A0A443R069</accession>
<dbReference type="STRING" id="1965070.A0A443R069"/>
<sequence>MNEDPNDEIDEFDNEGFGRAHKWTRSGRERLYRSHRIISQNACVMYVAKPGDEEQGELDKKPDQELLFWAKPKEEGKTACRASYDERTIYLAHVICLNISTNIHENMHLLGFNHEHNRPDRDEYITIQEQNIKADRLSQYEKVNDTDFGYLYDYVQEFPYDFKSLMHYSSYGGVKSEGLRAYLVVGNPGKVIKKKRNLSFLDRKKLQYFYSCKKVREIIHGYRMNITERNFGVLILYRQEFNEEINKTYQNLLKDWHLNFGRTPSVYTKDDFFPNFYLHLGFSFNSYHHAYEKEEPQIE</sequence>
<evidence type="ECO:0000256" key="1">
    <source>
        <dbReference type="ARBA" id="ARBA00011245"/>
    </source>
</evidence>
<gene>
    <name evidence="11" type="ORF">B4U79_07834</name>
</gene>
<evidence type="ECO:0000259" key="10">
    <source>
        <dbReference type="PROSITE" id="PS51864"/>
    </source>
</evidence>
<keyword evidence="5 8" id="KW-0862">Zinc</keyword>
<dbReference type="PRINTS" id="PR00480">
    <property type="entry name" value="ASTACIN"/>
</dbReference>
<comment type="cofactor">
    <cofactor evidence="8 9">
        <name>Zn(2+)</name>
        <dbReference type="ChEBI" id="CHEBI:29105"/>
    </cofactor>
    <text evidence="8 9">Binds 1 zinc ion per subunit.</text>
</comment>
<feature type="active site" evidence="8">
    <location>
        <position position="105"/>
    </location>
</feature>
<dbReference type="SUPFAM" id="SSF55486">
    <property type="entry name" value="Metalloproteases ('zincins'), catalytic domain"/>
    <property type="match status" value="1"/>
</dbReference>
<evidence type="ECO:0000313" key="11">
    <source>
        <dbReference type="EMBL" id="RWS08656.1"/>
    </source>
</evidence>
<evidence type="ECO:0000256" key="5">
    <source>
        <dbReference type="ARBA" id="ARBA00022833"/>
    </source>
</evidence>
<dbReference type="GO" id="GO:0004222">
    <property type="term" value="F:metalloendopeptidase activity"/>
    <property type="evidence" value="ECO:0007669"/>
    <property type="project" value="UniProtKB-UniRule"/>
</dbReference>
<feature type="domain" description="Peptidase M12A" evidence="10">
    <location>
        <begin position="96"/>
        <end position="213"/>
    </location>
</feature>
<evidence type="ECO:0000256" key="3">
    <source>
        <dbReference type="ARBA" id="ARBA00022723"/>
    </source>
</evidence>
<dbReference type="InterPro" id="IPR001506">
    <property type="entry name" value="Peptidase_M12A"/>
</dbReference>
<comment type="caution">
    <text evidence="8">Lacks conserved residue(s) required for the propagation of feature annotation.</text>
</comment>
<dbReference type="InterPro" id="IPR006026">
    <property type="entry name" value="Peptidase_Metallo"/>
</dbReference>
<protein>
    <recommendedName>
        <fullName evidence="9">Metalloendopeptidase</fullName>
        <ecNumber evidence="9">3.4.24.-</ecNumber>
    </recommendedName>
</protein>
<dbReference type="EMBL" id="NCKU01002860">
    <property type="protein sequence ID" value="RWS08656.1"/>
    <property type="molecule type" value="Genomic_DNA"/>
</dbReference>
<dbReference type="EC" id="3.4.24.-" evidence="9"/>
<dbReference type="AlphaFoldDB" id="A0A443R069"/>
<evidence type="ECO:0000256" key="6">
    <source>
        <dbReference type="ARBA" id="ARBA00023049"/>
    </source>
</evidence>
<dbReference type="Pfam" id="PF01400">
    <property type="entry name" value="Astacin"/>
    <property type="match status" value="1"/>
</dbReference>
<keyword evidence="12" id="KW-1185">Reference proteome</keyword>
<evidence type="ECO:0000256" key="4">
    <source>
        <dbReference type="ARBA" id="ARBA00022801"/>
    </source>
</evidence>
<comment type="function">
    <text evidence="7">Zinc metalloprotease. Provoques deadhesion of endothelial cells from cell cultures, and also degradation of fibronectin, fibrinogen and gelatin in vitro. Its role in the venom is not fully understood but it might act as a spreading factor that facilitates diffusion of other venom toxins. Alternatively, it might be involved in the proteolytic processing of other venom toxins or it might play a role in extra-oral digestion of prey.</text>
</comment>
<keyword evidence="2 8" id="KW-0645">Protease</keyword>
<dbReference type="SMART" id="SM00235">
    <property type="entry name" value="ZnMc"/>
    <property type="match status" value="1"/>
</dbReference>
<name>A0A443R069_9ACAR</name>
<dbReference type="PANTHER" id="PTHR10127:SF780">
    <property type="entry name" value="METALLOENDOPEPTIDASE"/>
    <property type="match status" value="1"/>
</dbReference>
<comment type="subunit">
    <text evidence="1">Monomer.</text>
</comment>
<keyword evidence="3 8" id="KW-0479">Metal-binding</keyword>
<organism evidence="11 12">
    <name type="scientific">Dinothrombium tinctorium</name>
    <dbReference type="NCBI Taxonomy" id="1965070"/>
    <lineage>
        <taxon>Eukaryota</taxon>
        <taxon>Metazoa</taxon>
        <taxon>Ecdysozoa</taxon>
        <taxon>Arthropoda</taxon>
        <taxon>Chelicerata</taxon>
        <taxon>Arachnida</taxon>
        <taxon>Acari</taxon>
        <taxon>Acariformes</taxon>
        <taxon>Trombidiformes</taxon>
        <taxon>Prostigmata</taxon>
        <taxon>Anystina</taxon>
        <taxon>Parasitengona</taxon>
        <taxon>Trombidioidea</taxon>
        <taxon>Trombidiidae</taxon>
        <taxon>Dinothrombium</taxon>
    </lineage>
</organism>
<evidence type="ECO:0000256" key="8">
    <source>
        <dbReference type="PROSITE-ProRule" id="PRU01211"/>
    </source>
</evidence>
<dbReference type="GO" id="GO:0006508">
    <property type="term" value="P:proteolysis"/>
    <property type="evidence" value="ECO:0007669"/>
    <property type="project" value="UniProtKB-KW"/>
</dbReference>